<reference evidence="1" key="1">
    <citation type="submission" date="2024-03" db="EMBL/GenBank/DDBJ databases">
        <title>Complete genome sequence of Mycoplasma felifaucium Z921 isolated from the trachea of a cheetah.</title>
        <authorList>
            <person name="Spergser J."/>
        </authorList>
    </citation>
    <scope>NUCLEOTIDE SEQUENCE [LARGE SCALE GENOMIC DNA]</scope>
    <source>
        <strain evidence="1">Z921</strain>
    </source>
</reference>
<dbReference type="EMBL" id="CP148067">
    <property type="protein sequence ID" value="WXL29021.1"/>
    <property type="molecule type" value="Genomic_DNA"/>
</dbReference>
<organism evidence="1 2">
    <name type="scientific">Mycoplasmopsis felifaucium</name>
    <dbReference type="NCBI Taxonomy" id="35768"/>
    <lineage>
        <taxon>Bacteria</taxon>
        <taxon>Bacillati</taxon>
        <taxon>Mycoplasmatota</taxon>
        <taxon>Mycoplasmoidales</taxon>
        <taxon>Metamycoplasmataceae</taxon>
        <taxon>Mycoplasmopsis</taxon>
    </lineage>
</organism>
<keyword evidence="2" id="KW-1185">Reference proteome</keyword>
<accession>A0ABZ2RSE6</accession>
<gene>
    <name evidence="1" type="ORF">WG617_03325</name>
</gene>
<evidence type="ECO:0000313" key="2">
    <source>
        <dbReference type="Proteomes" id="UP001477443"/>
    </source>
</evidence>
<dbReference type="RefSeq" id="WP_338822612.1">
    <property type="nucleotide sequence ID" value="NZ_CP148067.1"/>
</dbReference>
<sequence length="432" mass="49735">MIDFLKKSYDRTIAEYDAYKAKASGEFESYYAHDTAHIDTLKNALTAKYDLTKQDFNEVLKYVEEYRKSQEASQGQTGTQVPHFTFGLETRWAIKDASDFIGYILHNVIVPYKELQAKIEAKADKDNYQSVLNEINTNIEEIKTDINNVVFKEGEYEINPYAPGEKYNKVPTYIKKLEETKKHEKAIEPVAAEIKKLSDKVAELETKDNKADYAAEITWINEQVNVLNTELNQVTDFSKLAEITTKATNTMTELNNGQTLLEKIINDHKEALSKFEALKTESKKVAPFEPYYEHSVKTIELLVPKSETEFNKYLGSFTDVLELHKQINGKSDFKFDAQIYAVLEITDKFVKTVIQKYVAAYFGLMLRLGNNLKNEAQVKENLNLIDHVLNSLYDVYEGELYISNVDYNKILSEFQNDLMKVMMANMPMPPRP</sequence>
<protein>
    <submittedName>
        <fullName evidence="1">Uncharacterized protein</fullName>
    </submittedName>
</protein>
<proteinExistence type="predicted"/>
<evidence type="ECO:0000313" key="1">
    <source>
        <dbReference type="EMBL" id="WXL29021.1"/>
    </source>
</evidence>
<dbReference type="Proteomes" id="UP001477443">
    <property type="component" value="Chromosome"/>
</dbReference>
<name>A0ABZ2RSE6_9BACT</name>